<dbReference type="EMBL" id="MPUH01000953">
    <property type="protein sequence ID" value="OMJ71823.1"/>
    <property type="molecule type" value="Genomic_DNA"/>
</dbReference>
<proteinExistence type="predicted"/>
<dbReference type="OrthoDB" id="324023at2759"/>
<keyword evidence="2" id="KW-0732">Signal</keyword>
<evidence type="ECO:0000256" key="1">
    <source>
        <dbReference type="SAM" id="Phobius"/>
    </source>
</evidence>
<feature type="chain" id="PRO_5012593665" description="MRH domain-containing protein" evidence="2">
    <location>
        <begin position="19"/>
        <end position="231"/>
    </location>
</feature>
<gene>
    <name evidence="3" type="ORF">SteCoe_29858</name>
</gene>
<keyword evidence="4" id="KW-1185">Reference proteome</keyword>
<feature type="signal peptide" evidence="2">
    <location>
        <begin position="1"/>
        <end position="18"/>
    </location>
</feature>
<dbReference type="AlphaFoldDB" id="A0A1R2B4W2"/>
<dbReference type="SUPFAM" id="SSF50911">
    <property type="entry name" value="Mannose 6-phosphate receptor domain"/>
    <property type="match status" value="1"/>
</dbReference>
<reference evidence="3 4" key="1">
    <citation type="submission" date="2016-11" db="EMBL/GenBank/DDBJ databases">
        <title>The macronuclear genome of Stentor coeruleus: a giant cell with tiny introns.</title>
        <authorList>
            <person name="Slabodnick M."/>
            <person name="Ruby J.G."/>
            <person name="Reiff S.B."/>
            <person name="Swart E.C."/>
            <person name="Gosai S."/>
            <person name="Prabakaran S."/>
            <person name="Witkowska E."/>
            <person name="Larue G.E."/>
            <person name="Fisher S."/>
            <person name="Freeman R.M."/>
            <person name="Gunawardena J."/>
            <person name="Chu W."/>
            <person name="Stover N.A."/>
            <person name="Gregory B.D."/>
            <person name="Nowacki M."/>
            <person name="Derisi J."/>
            <person name="Roy S.W."/>
            <person name="Marshall W.F."/>
            <person name="Sood P."/>
        </authorList>
    </citation>
    <scope>NUCLEOTIDE SEQUENCE [LARGE SCALE GENOMIC DNA]</scope>
    <source>
        <strain evidence="3">WM001</strain>
    </source>
</reference>
<name>A0A1R2B4W2_9CILI</name>
<dbReference type="InterPro" id="IPR009011">
    <property type="entry name" value="Man6P_isomerase_rcpt-bd_dom_sf"/>
</dbReference>
<evidence type="ECO:0000313" key="3">
    <source>
        <dbReference type="EMBL" id="OMJ71823.1"/>
    </source>
</evidence>
<sequence>MHISIMIFLLYILDLVCGDEMKWIDYSSNSEYDWDILQSSKPYTYEIGQDIVKFKIGAELEETCGGQYASAIKFSKVGADCEILGHHQIDYVTSFTIEGVPAIGIYYEGGSLCRDSLWGDMKRRIEFKLVCSDLESDFYILNSLKECTTVFEKFTPVGCPQEIQYSLVVKLIFLFFYGILGIILIWLCVEACQEDSGNSVSPSGNWGVRKLYDYGKTKVIAISGKNTYTSV</sequence>
<dbReference type="Proteomes" id="UP000187209">
    <property type="component" value="Unassembled WGS sequence"/>
</dbReference>
<comment type="caution">
    <text evidence="3">The sequence shown here is derived from an EMBL/GenBank/DDBJ whole genome shotgun (WGS) entry which is preliminary data.</text>
</comment>
<keyword evidence="1" id="KW-0812">Transmembrane</keyword>
<accession>A0A1R2B4W2</accession>
<keyword evidence="1" id="KW-1133">Transmembrane helix</keyword>
<evidence type="ECO:0008006" key="5">
    <source>
        <dbReference type="Google" id="ProtNLM"/>
    </source>
</evidence>
<protein>
    <recommendedName>
        <fullName evidence="5">MRH domain-containing protein</fullName>
    </recommendedName>
</protein>
<evidence type="ECO:0000256" key="2">
    <source>
        <dbReference type="SAM" id="SignalP"/>
    </source>
</evidence>
<dbReference type="Gene3D" id="2.70.130.10">
    <property type="entry name" value="Mannose-6-phosphate receptor binding domain"/>
    <property type="match status" value="1"/>
</dbReference>
<keyword evidence="1" id="KW-0472">Membrane</keyword>
<feature type="transmembrane region" description="Helical" evidence="1">
    <location>
        <begin position="167"/>
        <end position="189"/>
    </location>
</feature>
<organism evidence="3 4">
    <name type="scientific">Stentor coeruleus</name>
    <dbReference type="NCBI Taxonomy" id="5963"/>
    <lineage>
        <taxon>Eukaryota</taxon>
        <taxon>Sar</taxon>
        <taxon>Alveolata</taxon>
        <taxon>Ciliophora</taxon>
        <taxon>Postciliodesmatophora</taxon>
        <taxon>Heterotrichea</taxon>
        <taxon>Heterotrichida</taxon>
        <taxon>Stentoridae</taxon>
        <taxon>Stentor</taxon>
    </lineage>
</organism>
<evidence type="ECO:0000313" key="4">
    <source>
        <dbReference type="Proteomes" id="UP000187209"/>
    </source>
</evidence>